<dbReference type="Pfam" id="PF01553">
    <property type="entry name" value="Acyltransferase"/>
    <property type="match status" value="1"/>
</dbReference>
<keyword evidence="1 5" id="KW-0808">Transferase</keyword>
<reference evidence="6" key="1">
    <citation type="submission" date="2017-09" db="EMBL/GenBank/DDBJ databases">
        <title>Metaegenomics of thermophilic ammonia-oxidizing enrichment culture.</title>
        <authorList>
            <person name="Kato S."/>
            <person name="Suzuki K."/>
        </authorList>
    </citation>
    <scope>NUCLEOTIDE SEQUENCE [LARGE SCALE GENOMIC DNA]</scope>
</reference>
<organism evidence="5 6">
    <name type="scientific">Candidatus Thermoflexus japonica</name>
    <dbReference type="NCBI Taxonomy" id="2035417"/>
    <lineage>
        <taxon>Bacteria</taxon>
        <taxon>Bacillati</taxon>
        <taxon>Chloroflexota</taxon>
        <taxon>Thermoflexia</taxon>
        <taxon>Thermoflexales</taxon>
        <taxon>Thermoflexaceae</taxon>
        <taxon>Thermoflexus</taxon>
    </lineage>
</organism>
<feature type="domain" description="Phospholipid/glycerol acyltransferase" evidence="4">
    <location>
        <begin position="97"/>
        <end position="209"/>
    </location>
</feature>
<name>A0A2H5Y3J1_9CHLR</name>
<dbReference type="PANTHER" id="PTHR10434">
    <property type="entry name" value="1-ACYL-SN-GLYCEROL-3-PHOSPHATE ACYLTRANSFERASE"/>
    <property type="match status" value="1"/>
</dbReference>
<evidence type="ECO:0000256" key="3">
    <source>
        <dbReference type="SAM" id="MobiDB-lite"/>
    </source>
</evidence>
<dbReference type="EC" id="2.3.1.-" evidence="5"/>
<evidence type="ECO:0000313" key="6">
    <source>
        <dbReference type="Proteomes" id="UP000236642"/>
    </source>
</evidence>
<protein>
    <submittedName>
        <fullName evidence="5">1-acyl-sn-glycerol-3-phosphate acyltransferase</fullName>
        <ecNumber evidence="5">2.3.1.-</ecNumber>
    </submittedName>
</protein>
<dbReference type="AlphaFoldDB" id="A0A2H5Y3J1"/>
<keyword evidence="2 5" id="KW-0012">Acyltransferase</keyword>
<gene>
    <name evidence="5" type="primary">plsC</name>
    <name evidence="5" type="ORF">HRbin22_00248</name>
</gene>
<dbReference type="InterPro" id="IPR002123">
    <property type="entry name" value="Plipid/glycerol_acylTrfase"/>
</dbReference>
<dbReference type="SUPFAM" id="SSF69593">
    <property type="entry name" value="Glycerol-3-phosphate (1)-acyltransferase"/>
    <property type="match status" value="1"/>
</dbReference>
<dbReference type="SMART" id="SM00563">
    <property type="entry name" value="PlsC"/>
    <property type="match status" value="1"/>
</dbReference>
<feature type="region of interest" description="Disordered" evidence="3">
    <location>
        <begin position="1"/>
        <end position="26"/>
    </location>
</feature>
<proteinExistence type="predicted"/>
<evidence type="ECO:0000313" key="5">
    <source>
        <dbReference type="EMBL" id="GBD08019.1"/>
    </source>
</evidence>
<dbReference type="GO" id="GO:0003841">
    <property type="term" value="F:1-acylglycerol-3-phosphate O-acyltransferase activity"/>
    <property type="evidence" value="ECO:0007669"/>
    <property type="project" value="TreeGrafter"/>
</dbReference>
<dbReference type="Proteomes" id="UP000236642">
    <property type="component" value="Unassembled WGS sequence"/>
</dbReference>
<dbReference type="GO" id="GO:0006654">
    <property type="term" value="P:phosphatidic acid biosynthetic process"/>
    <property type="evidence" value="ECO:0007669"/>
    <property type="project" value="TreeGrafter"/>
</dbReference>
<comment type="caution">
    <text evidence="5">The sequence shown here is derived from an EMBL/GenBank/DDBJ whole genome shotgun (WGS) entry which is preliminary data.</text>
</comment>
<evidence type="ECO:0000259" key="4">
    <source>
        <dbReference type="SMART" id="SM00563"/>
    </source>
</evidence>
<sequence>MRAGRKEVMRTHEDMEKPRGRLGRDPRDASHILVRKPRDMTETGQVFQRASRWATATRVHRHSWLRRFLTFLLHLAYRMVLRLEVAGLENIPPSGPVILAINHISFLDPVLVVSLLRRKVLPMAKAEVFRDAVLGPLVSAFDAFPVRRGEIDRRAIQTALEVLRMGGVLLIAPEGTRSPTGALIPGKEGAVYLAWRTGAPIVPVGVDGTDRFKFNIRRLRRTPVRVVFGPPFRVEIPAERSREALREATDELMAQIAALLPPERRGVYAGFPAAAPRYLRPLAAPEGLEARQAMAGHMAAGPHPTGIP</sequence>
<dbReference type="PANTHER" id="PTHR10434:SF11">
    <property type="entry name" value="1-ACYL-SN-GLYCEROL-3-PHOSPHATE ACYLTRANSFERASE"/>
    <property type="match status" value="1"/>
</dbReference>
<evidence type="ECO:0000256" key="1">
    <source>
        <dbReference type="ARBA" id="ARBA00022679"/>
    </source>
</evidence>
<accession>A0A2H5Y3J1</accession>
<evidence type="ECO:0000256" key="2">
    <source>
        <dbReference type="ARBA" id="ARBA00023315"/>
    </source>
</evidence>
<dbReference type="CDD" id="cd07989">
    <property type="entry name" value="LPLAT_AGPAT-like"/>
    <property type="match status" value="1"/>
</dbReference>
<dbReference type="EMBL" id="BEHY01000003">
    <property type="protein sequence ID" value="GBD08019.1"/>
    <property type="molecule type" value="Genomic_DNA"/>
</dbReference>